<dbReference type="Pfam" id="PF01826">
    <property type="entry name" value="TIL"/>
    <property type="match status" value="1"/>
</dbReference>
<keyword evidence="1" id="KW-0646">Protease inhibitor</keyword>
<dbReference type="InterPro" id="IPR051368">
    <property type="entry name" value="SerProtInhib-TIL_Domain"/>
</dbReference>
<evidence type="ECO:0000313" key="5">
    <source>
        <dbReference type="EMBL" id="JAA72967.1"/>
    </source>
</evidence>
<proteinExistence type="evidence at transcript level"/>
<dbReference type="Gene3D" id="2.10.25.10">
    <property type="entry name" value="Laminin"/>
    <property type="match status" value="1"/>
</dbReference>
<name>A0A0K8RPE6_IXORI</name>
<dbReference type="InterPro" id="IPR002919">
    <property type="entry name" value="TIL_dom"/>
</dbReference>
<keyword evidence="3" id="KW-0732">Signal</keyword>
<evidence type="ECO:0000256" key="2">
    <source>
        <dbReference type="ARBA" id="ARBA00023157"/>
    </source>
</evidence>
<organism evidence="5">
    <name type="scientific">Ixodes ricinus</name>
    <name type="common">Common tick</name>
    <name type="synonym">Acarus ricinus</name>
    <dbReference type="NCBI Taxonomy" id="34613"/>
    <lineage>
        <taxon>Eukaryota</taxon>
        <taxon>Metazoa</taxon>
        <taxon>Ecdysozoa</taxon>
        <taxon>Arthropoda</taxon>
        <taxon>Chelicerata</taxon>
        <taxon>Arachnida</taxon>
        <taxon>Acari</taxon>
        <taxon>Parasitiformes</taxon>
        <taxon>Ixodida</taxon>
        <taxon>Ixodoidea</taxon>
        <taxon>Ixodidae</taxon>
        <taxon>Ixodinae</taxon>
        <taxon>Ixodes</taxon>
    </lineage>
</organism>
<dbReference type="CDD" id="cd19941">
    <property type="entry name" value="TIL"/>
    <property type="match status" value="1"/>
</dbReference>
<reference evidence="5" key="1">
    <citation type="submission" date="2012-12" db="EMBL/GenBank/DDBJ databases">
        <title>Identification and characterization of a phenylalanine ammonia-lyase gene family in Isatis indigotica Fort.</title>
        <authorList>
            <person name="Liu Q."/>
            <person name="Chen J."/>
            <person name="Zhou X."/>
            <person name="Di P."/>
            <person name="Xiao Y."/>
            <person name="Xuan H."/>
            <person name="Zhang L."/>
            <person name="Chen W."/>
        </authorList>
    </citation>
    <scope>NUCLEOTIDE SEQUENCE</scope>
    <source>
        <tissue evidence="5">Salivary gland</tissue>
    </source>
</reference>
<feature type="non-terminal residue" evidence="5">
    <location>
        <position position="1"/>
    </location>
</feature>
<feature type="signal peptide" evidence="3">
    <location>
        <begin position="1"/>
        <end position="39"/>
    </location>
</feature>
<dbReference type="GO" id="GO:0030414">
    <property type="term" value="F:peptidase inhibitor activity"/>
    <property type="evidence" value="ECO:0007669"/>
    <property type="project" value="UniProtKB-KW"/>
</dbReference>
<dbReference type="InterPro" id="IPR036084">
    <property type="entry name" value="Ser_inhib-like_sf"/>
</dbReference>
<dbReference type="EMBL" id="GADI01000841">
    <property type="protein sequence ID" value="JAA72967.1"/>
    <property type="molecule type" value="mRNA"/>
</dbReference>
<feature type="domain" description="TIL" evidence="4">
    <location>
        <begin position="47"/>
        <end position="102"/>
    </location>
</feature>
<dbReference type="SUPFAM" id="SSF57567">
    <property type="entry name" value="Serine protease inhibitors"/>
    <property type="match status" value="1"/>
</dbReference>
<evidence type="ECO:0000256" key="3">
    <source>
        <dbReference type="SAM" id="SignalP"/>
    </source>
</evidence>
<keyword evidence="2" id="KW-1015">Disulfide bond</keyword>
<dbReference type="AlphaFoldDB" id="A0A0K8RPE6"/>
<evidence type="ECO:0000259" key="4">
    <source>
        <dbReference type="Pfam" id="PF01826"/>
    </source>
</evidence>
<accession>A0A0K8RPE6</accession>
<dbReference type="PANTHER" id="PTHR23259">
    <property type="entry name" value="RIDDLE"/>
    <property type="match status" value="1"/>
</dbReference>
<feature type="chain" id="PRO_5005518834" evidence="3">
    <location>
        <begin position="40"/>
        <end position="102"/>
    </location>
</feature>
<protein>
    <submittedName>
        <fullName evidence="5">Putative til domain protein</fullName>
    </submittedName>
</protein>
<evidence type="ECO:0000256" key="1">
    <source>
        <dbReference type="ARBA" id="ARBA00022690"/>
    </source>
</evidence>
<dbReference type="PANTHER" id="PTHR23259:SF69">
    <property type="entry name" value="GEO11767P1-RELATED"/>
    <property type="match status" value="1"/>
</dbReference>
<sequence length="102" mass="11284">IKLTPRRTPELTPKTHPAAAMRVLLSTAVLLLLLGSCLARDHDHGPCGPNEVFKRCVGSSCAEHKCHGPERLFCTKDCATGCFCAPGYYRRNDRRCVLKSRC</sequence>